<evidence type="ECO:0000313" key="3">
    <source>
        <dbReference type="Proteomes" id="UP000254807"/>
    </source>
</evidence>
<evidence type="ECO:0000313" key="2">
    <source>
        <dbReference type="EMBL" id="STD83124.1"/>
    </source>
</evidence>
<accession>A0A376H1U6</accession>
<proteinExistence type="predicted"/>
<dbReference type="Proteomes" id="UP000254807">
    <property type="component" value="Unassembled WGS sequence"/>
</dbReference>
<feature type="region of interest" description="Disordered" evidence="1">
    <location>
        <begin position="67"/>
        <end position="111"/>
    </location>
</feature>
<dbReference type="EMBL" id="UFYW01000001">
    <property type="protein sequence ID" value="STD83124.1"/>
    <property type="molecule type" value="Genomic_DNA"/>
</dbReference>
<protein>
    <submittedName>
        <fullName evidence="2">Uncharacterized protein</fullName>
    </submittedName>
</protein>
<reference evidence="2 3" key="1">
    <citation type="submission" date="2018-06" db="EMBL/GenBank/DDBJ databases">
        <authorList>
            <consortium name="Pathogen Informatics"/>
            <person name="Doyle S."/>
        </authorList>
    </citation>
    <scope>NUCLEOTIDE SEQUENCE [LARGE SCALE GENOMIC DNA]</scope>
    <source>
        <strain evidence="2 3">NCTC12360</strain>
    </source>
</reference>
<feature type="compositionally biased region" description="Low complexity" evidence="1">
    <location>
        <begin position="72"/>
        <end position="106"/>
    </location>
</feature>
<name>A0A376H1U6_ENTGA</name>
<dbReference type="AlphaFoldDB" id="A0A376H1U6"/>
<gene>
    <name evidence="2" type="ORF">NCTC12360_01584</name>
</gene>
<organism evidence="2 3">
    <name type="scientific">Enterococcus gallinarum</name>
    <dbReference type="NCBI Taxonomy" id="1353"/>
    <lineage>
        <taxon>Bacteria</taxon>
        <taxon>Bacillati</taxon>
        <taxon>Bacillota</taxon>
        <taxon>Bacilli</taxon>
        <taxon>Lactobacillales</taxon>
        <taxon>Enterococcaceae</taxon>
        <taxon>Enterococcus</taxon>
    </lineage>
</organism>
<sequence>MAERRLAGFTKLDFERNQLVFKDKQSCLSFYFGKGMLNKKGETIMKKEVGLLVTVLAIGALAGCDTKNNTDTSESTHSSTHTSTIISSESSSSSSEAVSSSAAQTESSKRVTQAGTLDQLLAAFPQDRLPSEVPMTEQKTLNAATDEGADQLSILYYQLDDQRELNDPSLNNETPIASYKNAAYENEDQAAAAVHANLDEGGQAVDLGHNITGHMQGAAGSSYLSWQEGNWHLTVRGVNQENQDPVPVAKKIVSYLEEAMLPAPGIGQITIDMGKSDYTANTVSWQDGKITYTLQHQDPLSALKMAVSMNQ</sequence>
<keyword evidence="3" id="KW-1185">Reference proteome</keyword>
<evidence type="ECO:0000256" key="1">
    <source>
        <dbReference type="SAM" id="MobiDB-lite"/>
    </source>
</evidence>